<evidence type="ECO:0000256" key="1">
    <source>
        <dbReference type="ARBA" id="ARBA00022737"/>
    </source>
</evidence>
<dbReference type="PANTHER" id="PTHR13950:SF13">
    <property type="entry name" value="DMX-LIKE PROTEIN 2"/>
    <property type="match status" value="1"/>
</dbReference>
<gene>
    <name evidence="2" type="ORF">GDO54_018503</name>
</gene>
<dbReference type="InterPro" id="IPR036322">
    <property type="entry name" value="WD40_repeat_dom_sf"/>
</dbReference>
<dbReference type="Proteomes" id="UP001181693">
    <property type="component" value="Unassembled WGS sequence"/>
</dbReference>
<accession>A0AAV2ZG94</accession>
<reference evidence="2" key="1">
    <citation type="thesis" date="2020" institute="ProQuest LLC" country="789 East Eisenhower Parkway, Ann Arbor, MI, USA">
        <title>Comparative Genomics and Chromosome Evolution.</title>
        <authorList>
            <person name="Mudd A.B."/>
        </authorList>
    </citation>
    <scope>NUCLEOTIDE SEQUENCE</scope>
    <source>
        <strain evidence="2">1538</strain>
        <tissue evidence="2">Blood</tissue>
    </source>
</reference>
<feature type="non-terminal residue" evidence="2">
    <location>
        <position position="178"/>
    </location>
</feature>
<dbReference type="AlphaFoldDB" id="A0AAV2ZG94"/>
<organism evidence="2 3">
    <name type="scientific">Pyxicephalus adspersus</name>
    <name type="common">African bullfrog</name>
    <dbReference type="NCBI Taxonomy" id="30357"/>
    <lineage>
        <taxon>Eukaryota</taxon>
        <taxon>Metazoa</taxon>
        <taxon>Chordata</taxon>
        <taxon>Craniata</taxon>
        <taxon>Vertebrata</taxon>
        <taxon>Euteleostomi</taxon>
        <taxon>Amphibia</taxon>
        <taxon>Batrachia</taxon>
        <taxon>Anura</taxon>
        <taxon>Neobatrachia</taxon>
        <taxon>Ranoidea</taxon>
        <taxon>Pyxicephalidae</taxon>
        <taxon>Pyxicephalinae</taxon>
        <taxon>Pyxicephalus</taxon>
    </lineage>
</organism>
<keyword evidence="1" id="KW-0677">Repeat</keyword>
<evidence type="ECO:0000313" key="2">
    <source>
        <dbReference type="EMBL" id="DBA13480.1"/>
    </source>
</evidence>
<comment type="caution">
    <text evidence="2">The sequence shown here is derived from an EMBL/GenBank/DDBJ whole genome shotgun (WGS) entry which is preliminary data.</text>
</comment>
<dbReference type="GO" id="GO:0007035">
    <property type="term" value="P:vacuolar acidification"/>
    <property type="evidence" value="ECO:0007669"/>
    <property type="project" value="TreeGrafter"/>
</dbReference>
<dbReference type="InterPro" id="IPR015943">
    <property type="entry name" value="WD40/YVTN_repeat-like_dom_sf"/>
</dbReference>
<dbReference type="SUPFAM" id="SSF50978">
    <property type="entry name" value="WD40 repeat-like"/>
    <property type="match status" value="1"/>
</dbReference>
<protein>
    <submittedName>
        <fullName evidence="2">Uncharacterized protein</fullName>
    </submittedName>
</protein>
<dbReference type="EMBL" id="DYDO01002143">
    <property type="protein sequence ID" value="DBA13480.1"/>
    <property type="molecule type" value="Genomic_DNA"/>
</dbReference>
<dbReference type="Gene3D" id="2.130.10.10">
    <property type="entry name" value="YVTN repeat-like/Quinoprotein amine dehydrogenase"/>
    <property type="match status" value="1"/>
</dbReference>
<keyword evidence="3" id="KW-1185">Reference proteome</keyword>
<feature type="non-terminal residue" evidence="2">
    <location>
        <position position="1"/>
    </location>
</feature>
<proteinExistence type="predicted"/>
<dbReference type="GO" id="GO:0043291">
    <property type="term" value="C:RAVE complex"/>
    <property type="evidence" value="ECO:0007669"/>
    <property type="project" value="TreeGrafter"/>
</dbReference>
<name>A0AAV2ZG94_PYXAD</name>
<sequence length="178" mass="19534">ANCNEIVLASTHDVQELDVSALLAAQPYVWIGEEYDKESKSSDDLDSRGSTTAIHQTGVSSFNLGQMQASSSMPWLGSGQTSTGAGILIKRNLNNVKRMASHPVHQYYLTGAQDGSVRMFEWNRPQQLLCFRQAGNARVTRLYFNSQGNKCGVADGEGFLSIWQVNQTSSNPKPYLVS</sequence>
<evidence type="ECO:0000313" key="3">
    <source>
        <dbReference type="Proteomes" id="UP001181693"/>
    </source>
</evidence>
<dbReference type="InterPro" id="IPR052208">
    <property type="entry name" value="DmX-like/RAVE_component"/>
</dbReference>
<dbReference type="PANTHER" id="PTHR13950">
    <property type="entry name" value="RABCONNECTIN-RELATED"/>
    <property type="match status" value="1"/>
</dbReference>